<protein>
    <submittedName>
        <fullName evidence="1">9440_t:CDS:1</fullName>
    </submittedName>
</protein>
<evidence type="ECO:0000313" key="2">
    <source>
        <dbReference type="Proteomes" id="UP000789375"/>
    </source>
</evidence>
<dbReference type="EMBL" id="CAJVPP010003710">
    <property type="protein sequence ID" value="CAG8635494.1"/>
    <property type="molecule type" value="Genomic_DNA"/>
</dbReference>
<accession>A0A9N9GUP7</accession>
<name>A0A9N9GUP7_FUNMO</name>
<sequence>MVYLWKINAPSALQITSDKADDNNLTDLKKEDFCGEVVIASVPSASSRTLILRTNSNKIECLYQYAVKHGLDPEKFLIVTEANKKR</sequence>
<evidence type="ECO:0000313" key="1">
    <source>
        <dbReference type="EMBL" id="CAG8635494.1"/>
    </source>
</evidence>
<dbReference type="Proteomes" id="UP000789375">
    <property type="component" value="Unassembled WGS sequence"/>
</dbReference>
<dbReference type="AlphaFoldDB" id="A0A9N9GUP7"/>
<gene>
    <name evidence="1" type="ORF">FMOSSE_LOCUS10711</name>
</gene>
<comment type="caution">
    <text evidence="1">The sequence shown here is derived from an EMBL/GenBank/DDBJ whole genome shotgun (WGS) entry which is preliminary data.</text>
</comment>
<organism evidence="1 2">
    <name type="scientific">Funneliformis mosseae</name>
    <name type="common">Endomycorrhizal fungus</name>
    <name type="synonym">Glomus mosseae</name>
    <dbReference type="NCBI Taxonomy" id="27381"/>
    <lineage>
        <taxon>Eukaryota</taxon>
        <taxon>Fungi</taxon>
        <taxon>Fungi incertae sedis</taxon>
        <taxon>Mucoromycota</taxon>
        <taxon>Glomeromycotina</taxon>
        <taxon>Glomeromycetes</taxon>
        <taxon>Glomerales</taxon>
        <taxon>Glomeraceae</taxon>
        <taxon>Funneliformis</taxon>
    </lineage>
</organism>
<proteinExistence type="predicted"/>
<keyword evidence="2" id="KW-1185">Reference proteome</keyword>
<reference evidence="1" key="1">
    <citation type="submission" date="2021-06" db="EMBL/GenBank/DDBJ databases">
        <authorList>
            <person name="Kallberg Y."/>
            <person name="Tangrot J."/>
            <person name="Rosling A."/>
        </authorList>
    </citation>
    <scope>NUCLEOTIDE SEQUENCE</scope>
    <source>
        <strain evidence="1">87-6 pot B 2015</strain>
    </source>
</reference>